<evidence type="ECO:0000313" key="2">
    <source>
        <dbReference type="EMBL" id="KAL1006793.1"/>
    </source>
</evidence>
<dbReference type="PANTHER" id="PTHR16022:SF0">
    <property type="entry name" value="CYTOPLASMIC DYNEIN 2 INTERMEDIATE CHAIN 1"/>
    <property type="match status" value="1"/>
</dbReference>
<feature type="compositionally biased region" description="Basic and acidic residues" evidence="1">
    <location>
        <begin position="342"/>
        <end position="356"/>
    </location>
</feature>
<dbReference type="InterPro" id="IPR015943">
    <property type="entry name" value="WD40/YVTN_repeat-like_dom_sf"/>
</dbReference>
<feature type="region of interest" description="Disordered" evidence="1">
    <location>
        <begin position="447"/>
        <end position="482"/>
    </location>
</feature>
<proteinExistence type="predicted"/>
<feature type="region of interest" description="Disordered" evidence="1">
    <location>
        <begin position="1"/>
        <end position="435"/>
    </location>
</feature>
<dbReference type="EMBL" id="JAGEUA010000002">
    <property type="protein sequence ID" value="KAL1006793.1"/>
    <property type="molecule type" value="Genomic_DNA"/>
</dbReference>
<sequence>MEDTWKSEDLRRHLKGGRHDKESGRRRDENERSYRTGESVERHNRDPERDARKERENPRAERDGTRERTKPRDLENERHPDRRKDDSRDRTALRVEREKDKRREQDKDKGTDSARYQDGDGDRQHNRHDREGRENRERVKEREERTREREQEPQRERDKKVRKTSERDKEKERRGTGERDRKKDRERGPGERDTERRSERERWRGEEMGDRVRGHDRERRDRHMEREEIKHYTEAEKRRDKERKERPVNKDLSEQQGNKEHREQRSKGKEDRGRSHKDNGESQRYKGESREAERDRSHKDRRRIDGEREREMDTRGERRYRKGADLDRDSTERTQKLSPSDLRTHKEKADPAKTKEVVMQSKSAQRFSLRPLSDKEKPVETGEAPAVDQGSEDYEEDFEDYEEDFEDADESDGDDRQTPSDGKREEPEDVNTQRREEVLAIQRAIEEENQRVGSTYHKQHTDLDTPRTSKDSEIQSQDSHQHGRFINFVAAKHREVSKLVASKQKKRSTELLRLIDLDFSITFSMLDLPPVNEYDMYIKSFGTTNTKQAYVQCNEDNTDRDIQTEEIDVSEMWTQHPSERSVVCGGPNLSRDTSDEPGTNLSIDSQRLAKFLRSASQVVAVLLEEQRAERGSLERRKTQADALSFSDGCLQLNTKLPFLHDRQVSLLHFSQVQRQTMLSVHSPLTKPSAVRLDSKTIICIWNIWEPSCPQKVLVYESEVNCCCFSPGKATLVFAGTSVGSVVLWDLREHASLHHALRIGENEWTLRHPTFSTDAVLALSGHMSSVCSVEAVPATVAEGLRPELPLFTSDEDSLGLSFQLASLDENGVLNLWVVLELPKANDAGSQTDLGLRPGGRVKLLHSSTVVTTSERSLSGDAKKRPPFQALILKCLPADSNHFLICTNMGLVTHRTSHGLKASPKFYRPQVDGFRPVDVTSIDFSPSSEPIFLVGCEDGSVRLHTVQSEHPLMEWSSSTAGQPVISVRWALARPTVFCVLDAASRLHIWNLLEKDFEPVITESIDADRVTAMSVFGDPAKQNTYSGIALAMQSGKIEMQYFCRKFTVAEPADLNKLKSLVHEAF</sequence>
<organism evidence="2 3">
    <name type="scientific">Umbra pygmaea</name>
    <name type="common">Eastern mudminnow</name>
    <dbReference type="NCBI Taxonomy" id="75934"/>
    <lineage>
        <taxon>Eukaryota</taxon>
        <taxon>Metazoa</taxon>
        <taxon>Chordata</taxon>
        <taxon>Craniata</taxon>
        <taxon>Vertebrata</taxon>
        <taxon>Euteleostomi</taxon>
        <taxon>Actinopterygii</taxon>
        <taxon>Neopterygii</taxon>
        <taxon>Teleostei</taxon>
        <taxon>Protacanthopterygii</taxon>
        <taxon>Esociformes</taxon>
        <taxon>Umbridae</taxon>
        <taxon>Umbra</taxon>
    </lineage>
</organism>
<dbReference type="SUPFAM" id="SSF50978">
    <property type="entry name" value="WD40 repeat-like"/>
    <property type="match status" value="1"/>
</dbReference>
<dbReference type="InterPro" id="IPR042505">
    <property type="entry name" value="DYNC2I1"/>
</dbReference>
<comment type="caution">
    <text evidence="2">The sequence shown here is derived from an EMBL/GenBank/DDBJ whole genome shotgun (WGS) entry which is preliminary data.</text>
</comment>
<dbReference type="AlphaFoldDB" id="A0ABD0XCY2"/>
<evidence type="ECO:0000313" key="3">
    <source>
        <dbReference type="Proteomes" id="UP001557470"/>
    </source>
</evidence>
<dbReference type="Gene3D" id="2.130.10.10">
    <property type="entry name" value="YVTN repeat-like/Quinoprotein amine dehydrogenase"/>
    <property type="match status" value="2"/>
</dbReference>
<feature type="region of interest" description="Disordered" evidence="1">
    <location>
        <begin position="579"/>
        <end position="600"/>
    </location>
</feature>
<dbReference type="PANTHER" id="PTHR16022">
    <property type="entry name" value="WD REPEAT DOMAIN 60"/>
    <property type="match status" value="1"/>
</dbReference>
<dbReference type="InterPro" id="IPR001680">
    <property type="entry name" value="WD40_rpt"/>
</dbReference>
<evidence type="ECO:0008006" key="4">
    <source>
        <dbReference type="Google" id="ProtNLM"/>
    </source>
</evidence>
<gene>
    <name evidence="2" type="ORF">UPYG_G00077180</name>
</gene>
<protein>
    <recommendedName>
        <fullName evidence="4">WD repeat-containing protein 60</fullName>
    </recommendedName>
</protein>
<dbReference type="FunFam" id="2.130.10.10:FF:000585">
    <property type="entry name" value="WD repeat domain 60"/>
    <property type="match status" value="1"/>
</dbReference>
<feature type="compositionally biased region" description="Basic and acidic residues" evidence="1">
    <location>
        <begin position="1"/>
        <end position="335"/>
    </location>
</feature>
<name>A0ABD0XCY2_UMBPY</name>
<dbReference type="Proteomes" id="UP001557470">
    <property type="component" value="Unassembled WGS sequence"/>
</dbReference>
<keyword evidence="3" id="KW-1185">Reference proteome</keyword>
<feature type="compositionally biased region" description="Basic and acidic residues" evidence="1">
    <location>
        <begin position="459"/>
        <end position="473"/>
    </location>
</feature>
<dbReference type="InterPro" id="IPR036322">
    <property type="entry name" value="WD40_repeat_dom_sf"/>
</dbReference>
<feature type="compositionally biased region" description="Basic and acidic residues" evidence="1">
    <location>
        <begin position="414"/>
        <end position="435"/>
    </location>
</feature>
<evidence type="ECO:0000256" key="1">
    <source>
        <dbReference type="SAM" id="MobiDB-lite"/>
    </source>
</evidence>
<reference evidence="2 3" key="1">
    <citation type="submission" date="2024-06" db="EMBL/GenBank/DDBJ databases">
        <authorList>
            <person name="Pan Q."/>
            <person name="Wen M."/>
            <person name="Jouanno E."/>
            <person name="Zahm M."/>
            <person name="Klopp C."/>
            <person name="Cabau C."/>
            <person name="Louis A."/>
            <person name="Berthelot C."/>
            <person name="Parey E."/>
            <person name="Roest Crollius H."/>
            <person name="Montfort J."/>
            <person name="Robinson-Rechavi M."/>
            <person name="Bouchez O."/>
            <person name="Lampietro C."/>
            <person name="Lopez Roques C."/>
            <person name="Donnadieu C."/>
            <person name="Postlethwait J."/>
            <person name="Bobe J."/>
            <person name="Verreycken H."/>
            <person name="Guiguen Y."/>
        </authorList>
    </citation>
    <scope>NUCLEOTIDE SEQUENCE [LARGE SCALE GENOMIC DNA]</scope>
    <source>
        <strain evidence="2">Up_M1</strain>
        <tissue evidence="2">Testis</tissue>
    </source>
</reference>
<accession>A0ABD0XCY2</accession>
<feature type="compositionally biased region" description="Acidic residues" evidence="1">
    <location>
        <begin position="390"/>
        <end position="413"/>
    </location>
</feature>
<dbReference type="SMART" id="SM00320">
    <property type="entry name" value="WD40"/>
    <property type="match status" value="3"/>
</dbReference>